<dbReference type="SUPFAM" id="SSF81296">
    <property type="entry name" value="E set domains"/>
    <property type="match status" value="1"/>
</dbReference>
<dbReference type="InterPro" id="IPR011043">
    <property type="entry name" value="Gal_Oxase/kelch_b-propeller"/>
</dbReference>
<protein>
    <submittedName>
        <fullName evidence="3">Uncharacterized protein</fullName>
    </submittedName>
</protein>
<organism evidence="3 4">
    <name type="scientific">Daucus carota subsp. sativus</name>
    <name type="common">Carrot</name>
    <dbReference type="NCBI Taxonomy" id="79200"/>
    <lineage>
        <taxon>Eukaryota</taxon>
        <taxon>Viridiplantae</taxon>
        <taxon>Streptophyta</taxon>
        <taxon>Embryophyta</taxon>
        <taxon>Tracheophyta</taxon>
        <taxon>Spermatophyta</taxon>
        <taxon>Magnoliopsida</taxon>
        <taxon>eudicotyledons</taxon>
        <taxon>Gunneridae</taxon>
        <taxon>Pentapetalae</taxon>
        <taxon>asterids</taxon>
        <taxon>campanulids</taxon>
        <taxon>Apiales</taxon>
        <taxon>Apiaceae</taxon>
        <taxon>Apioideae</taxon>
        <taxon>Scandiceae</taxon>
        <taxon>Daucinae</taxon>
        <taxon>Daucus</taxon>
        <taxon>Daucus sect. Daucus</taxon>
    </lineage>
</organism>
<dbReference type="InterPro" id="IPR014756">
    <property type="entry name" value="Ig_E-set"/>
</dbReference>
<feature type="domain" description="Glyoxal oxidase N-terminal" evidence="1">
    <location>
        <begin position="49"/>
        <end position="436"/>
    </location>
</feature>
<dbReference type="AlphaFoldDB" id="A0A166DW67"/>
<dbReference type="Gene3D" id="2.130.10.80">
    <property type="entry name" value="Galactose oxidase/kelch, beta-propeller"/>
    <property type="match status" value="1"/>
</dbReference>
<dbReference type="InterPro" id="IPR013783">
    <property type="entry name" value="Ig-like_fold"/>
</dbReference>
<name>A0A166DW67_DAUCS</name>
<dbReference type="EMBL" id="CP093344">
    <property type="protein sequence ID" value="WOG88194.1"/>
    <property type="molecule type" value="Genomic_DNA"/>
</dbReference>
<dbReference type="Proteomes" id="UP000077755">
    <property type="component" value="Chromosome 2"/>
</dbReference>
<dbReference type="Pfam" id="PF09118">
    <property type="entry name" value="GO-like_E_set"/>
    <property type="match status" value="1"/>
</dbReference>
<gene>
    <name evidence="3" type="ORF">DCAR_0207428</name>
</gene>
<dbReference type="PANTHER" id="PTHR32208:SF71">
    <property type="entry name" value="GLYOXAL OXIDASE-RELATED PROTEIN"/>
    <property type="match status" value="1"/>
</dbReference>
<sequence>MACKIFTFLLLSIAFTRFLTPATSQWLARLLGNQGEWEFLRTSIGISAMHMQLLSNNKVVIFDRTDFGSSNLSLSDGRCRIDPSDSILRTDCSAHSVMYDTQTNTIRPLMVQTDTWCSSGAVLPNGTLIQTGGFNDGDHVLRKIVPCEDDEGCDWTEVPGYLLHRRWYATNQILPDGRIIVIGGRRQFNYEFYPKQFPSPNNFLNFLRETTDENENNLYPFVHLLPDGNLLLFANTRAIVFNYIQNRVIRSLPPIPGNEPRNYPSSGSSVLLPLDENQPLVIEIMVCGGAPRNAYLSAVHGTYVRAVTTCGRLRISDQNPVWEMETMPLGRVMGDMLILPSGDILIINGAGSGAAGWENARNPVLRPVLYHPKEPKNSTRFWVMKPADRPRLYHSTAILLPDTKVLVGGSNPHVFYNFSGVQYPTDLSLEAFSPPYLAEGYDAIRPQILYTDDIIGYNQSFSVIFKVPKFLKLGIVSARIIAPSFTTHAFSMSQRMVVLREINGVLPVVSFGALSISVFGPSTPQIAPPGFYMLFVVHAGIPSSAVWVKVQ</sequence>
<dbReference type="PANTHER" id="PTHR32208">
    <property type="entry name" value="SECRETED PROTEIN-RELATED"/>
    <property type="match status" value="1"/>
</dbReference>
<dbReference type="SUPFAM" id="SSF50965">
    <property type="entry name" value="Galactose oxidase, central domain"/>
    <property type="match status" value="1"/>
</dbReference>
<evidence type="ECO:0000313" key="3">
    <source>
        <dbReference type="EMBL" id="WOG88194.1"/>
    </source>
</evidence>
<dbReference type="KEGG" id="dcr:108208491"/>
<feature type="domain" description="Galactose oxidase-like Early set" evidence="2">
    <location>
        <begin position="445"/>
        <end position="550"/>
    </location>
</feature>
<reference evidence="3" key="1">
    <citation type="journal article" date="2016" name="Nat. Genet.">
        <title>A high-quality carrot genome assembly provides new insights into carotenoid accumulation and asterid genome evolution.</title>
        <authorList>
            <person name="Iorizzo M."/>
            <person name="Ellison S."/>
            <person name="Senalik D."/>
            <person name="Zeng P."/>
            <person name="Satapoomin P."/>
            <person name="Huang J."/>
            <person name="Bowman M."/>
            <person name="Iovene M."/>
            <person name="Sanseverino W."/>
            <person name="Cavagnaro P."/>
            <person name="Yildiz M."/>
            <person name="Macko-Podgorni A."/>
            <person name="Moranska E."/>
            <person name="Grzebelus E."/>
            <person name="Grzebelus D."/>
            <person name="Ashrafi H."/>
            <person name="Zheng Z."/>
            <person name="Cheng S."/>
            <person name="Spooner D."/>
            <person name="Van Deynze A."/>
            <person name="Simon P."/>
        </authorList>
    </citation>
    <scope>NUCLEOTIDE SEQUENCE</scope>
    <source>
        <tissue evidence="3">Leaf</tissue>
    </source>
</reference>
<reference evidence="3" key="2">
    <citation type="submission" date="2022-03" db="EMBL/GenBank/DDBJ databases">
        <title>Draft title - Genomic analysis of global carrot germplasm unveils the trajectory of domestication and the origin of high carotenoid orange carrot.</title>
        <authorList>
            <person name="Iorizzo M."/>
            <person name="Ellison S."/>
            <person name="Senalik D."/>
            <person name="Macko-Podgorni A."/>
            <person name="Grzebelus D."/>
            <person name="Bostan H."/>
            <person name="Rolling W."/>
            <person name="Curaba J."/>
            <person name="Simon P."/>
        </authorList>
    </citation>
    <scope>NUCLEOTIDE SEQUENCE</scope>
    <source>
        <tissue evidence="3">Leaf</tissue>
    </source>
</reference>
<dbReference type="Gramene" id="KZN05761">
    <property type="protein sequence ID" value="KZN05761"/>
    <property type="gene ID" value="DCAR_006598"/>
</dbReference>
<proteinExistence type="predicted"/>
<dbReference type="Gene3D" id="2.60.40.10">
    <property type="entry name" value="Immunoglobulins"/>
    <property type="match status" value="1"/>
</dbReference>
<dbReference type="InterPro" id="IPR037293">
    <property type="entry name" value="Gal_Oxidase_central_sf"/>
</dbReference>
<keyword evidence="4" id="KW-1185">Reference proteome</keyword>
<dbReference type="OrthoDB" id="2019572at2759"/>
<evidence type="ECO:0000259" key="2">
    <source>
        <dbReference type="Pfam" id="PF09118"/>
    </source>
</evidence>
<dbReference type="OMA" id="REDCSAH"/>
<dbReference type="InterPro" id="IPR015202">
    <property type="entry name" value="GO-like_E_set"/>
</dbReference>
<dbReference type="InterPro" id="IPR009880">
    <property type="entry name" value="Glyoxal_oxidase_N"/>
</dbReference>
<evidence type="ECO:0000313" key="4">
    <source>
        <dbReference type="Proteomes" id="UP000077755"/>
    </source>
</evidence>
<dbReference type="Pfam" id="PF07250">
    <property type="entry name" value="Glyoxal_oxid_N"/>
    <property type="match status" value="1"/>
</dbReference>
<evidence type="ECO:0000259" key="1">
    <source>
        <dbReference type="Pfam" id="PF07250"/>
    </source>
</evidence>
<accession>A0A166DW67</accession>
<dbReference type="CDD" id="cd02851">
    <property type="entry name" value="E_set_GO_C"/>
    <property type="match status" value="1"/>
</dbReference>